<dbReference type="GO" id="GO:0009055">
    <property type="term" value="F:electron transfer activity"/>
    <property type="evidence" value="ECO:0007669"/>
    <property type="project" value="InterPro"/>
</dbReference>
<dbReference type="PANTHER" id="PTHR33021">
    <property type="entry name" value="BLUE COPPER PROTEIN"/>
    <property type="match status" value="1"/>
</dbReference>
<dbReference type="CDD" id="cd04216">
    <property type="entry name" value="Phytocyanin"/>
    <property type="match status" value="1"/>
</dbReference>
<dbReference type="InterPro" id="IPR003245">
    <property type="entry name" value="Phytocyanin_dom"/>
</dbReference>
<dbReference type="SUPFAM" id="SSF49503">
    <property type="entry name" value="Cupredoxins"/>
    <property type="match status" value="1"/>
</dbReference>
<protein>
    <recommendedName>
        <fullName evidence="4">Phytocyanin domain-containing protein</fullName>
    </recommendedName>
</protein>
<evidence type="ECO:0000313" key="6">
    <source>
        <dbReference type="Proteomes" id="UP000006727"/>
    </source>
</evidence>
<dbReference type="InterPro" id="IPR039391">
    <property type="entry name" value="Phytocyanin-like"/>
</dbReference>
<keyword evidence="6" id="KW-1185">Reference proteome</keyword>
<keyword evidence="2" id="KW-0186">Copper</keyword>
<evidence type="ECO:0000256" key="3">
    <source>
        <dbReference type="SAM" id="MobiDB-lite"/>
    </source>
</evidence>
<organism evidence="5 6">
    <name type="scientific">Physcomitrium patens</name>
    <name type="common">Spreading-leaved earth moss</name>
    <name type="synonym">Physcomitrella patens</name>
    <dbReference type="NCBI Taxonomy" id="3218"/>
    <lineage>
        <taxon>Eukaryota</taxon>
        <taxon>Viridiplantae</taxon>
        <taxon>Streptophyta</taxon>
        <taxon>Embryophyta</taxon>
        <taxon>Bryophyta</taxon>
        <taxon>Bryophytina</taxon>
        <taxon>Bryopsida</taxon>
        <taxon>Funariidae</taxon>
        <taxon>Funariales</taxon>
        <taxon>Funariaceae</taxon>
        <taxon>Physcomitrium</taxon>
    </lineage>
</organism>
<proteinExistence type="predicted"/>
<reference evidence="5 6" key="1">
    <citation type="journal article" date="2008" name="Science">
        <title>The Physcomitrella genome reveals evolutionary insights into the conquest of land by plants.</title>
        <authorList>
            <person name="Rensing S."/>
            <person name="Lang D."/>
            <person name="Zimmer A."/>
            <person name="Terry A."/>
            <person name="Salamov A."/>
            <person name="Shapiro H."/>
            <person name="Nishiyama T."/>
            <person name="Perroud P.-F."/>
            <person name="Lindquist E."/>
            <person name="Kamisugi Y."/>
            <person name="Tanahashi T."/>
            <person name="Sakakibara K."/>
            <person name="Fujita T."/>
            <person name="Oishi K."/>
            <person name="Shin-I T."/>
            <person name="Kuroki Y."/>
            <person name="Toyoda A."/>
            <person name="Suzuki Y."/>
            <person name="Hashimoto A."/>
            <person name="Yamaguchi K."/>
            <person name="Sugano A."/>
            <person name="Kohara Y."/>
            <person name="Fujiyama A."/>
            <person name="Anterola A."/>
            <person name="Aoki S."/>
            <person name="Ashton N."/>
            <person name="Barbazuk W.B."/>
            <person name="Barker E."/>
            <person name="Bennetzen J."/>
            <person name="Bezanilla M."/>
            <person name="Blankenship R."/>
            <person name="Cho S.H."/>
            <person name="Dutcher S."/>
            <person name="Estelle M."/>
            <person name="Fawcett J.A."/>
            <person name="Gundlach H."/>
            <person name="Hanada K."/>
            <person name="Heyl A."/>
            <person name="Hicks K.A."/>
            <person name="Hugh J."/>
            <person name="Lohr M."/>
            <person name="Mayer K."/>
            <person name="Melkozernov A."/>
            <person name="Murata T."/>
            <person name="Nelson D."/>
            <person name="Pils B."/>
            <person name="Prigge M."/>
            <person name="Reiss B."/>
            <person name="Renner T."/>
            <person name="Rombauts S."/>
            <person name="Rushton P."/>
            <person name="Sanderfoot A."/>
            <person name="Schween G."/>
            <person name="Shiu S.-H."/>
            <person name="Stueber K."/>
            <person name="Theodoulou F.L."/>
            <person name="Tu H."/>
            <person name="Van de Peer Y."/>
            <person name="Verrier P.J."/>
            <person name="Waters E."/>
            <person name="Wood A."/>
            <person name="Yang L."/>
            <person name="Cove D."/>
            <person name="Cuming A."/>
            <person name="Hasebe M."/>
            <person name="Lucas S."/>
            <person name="Mishler D.B."/>
            <person name="Reski R."/>
            <person name="Grigoriev I."/>
            <person name="Quatrano R.S."/>
            <person name="Boore J.L."/>
        </authorList>
    </citation>
    <scope>NUCLEOTIDE SEQUENCE [LARGE SCALE GENOMIC DNA]</scope>
    <source>
        <strain evidence="5 6">cv. Gransden 2004</strain>
    </source>
</reference>
<dbReference type="InterPro" id="IPR028871">
    <property type="entry name" value="BlueCu_1_BS"/>
</dbReference>
<feature type="region of interest" description="Disordered" evidence="3">
    <location>
        <begin position="97"/>
        <end position="121"/>
    </location>
</feature>
<dbReference type="Gramene" id="Pp3c4_11030V3.4">
    <property type="protein sequence ID" value="Pp3c4_11030V3.4"/>
    <property type="gene ID" value="Pp3c4_11030"/>
</dbReference>
<dbReference type="GO" id="GO:0046872">
    <property type="term" value="F:metal ion binding"/>
    <property type="evidence" value="ECO:0007669"/>
    <property type="project" value="UniProtKB-KW"/>
</dbReference>
<dbReference type="PROSITE" id="PS00196">
    <property type="entry name" value="COPPER_BLUE"/>
    <property type="match status" value="1"/>
</dbReference>
<dbReference type="EnsemblPlants" id="Pp3c4_11030V3.4">
    <property type="protein sequence ID" value="Pp3c4_11030V3.4"/>
    <property type="gene ID" value="Pp3c4_11030"/>
</dbReference>
<dbReference type="Pfam" id="PF02298">
    <property type="entry name" value="Cu_bind_like"/>
    <property type="match status" value="1"/>
</dbReference>
<reference evidence="5 6" key="2">
    <citation type="journal article" date="2018" name="Plant J.">
        <title>The Physcomitrella patens chromosome-scale assembly reveals moss genome structure and evolution.</title>
        <authorList>
            <person name="Lang D."/>
            <person name="Ullrich K.K."/>
            <person name="Murat F."/>
            <person name="Fuchs J."/>
            <person name="Jenkins J."/>
            <person name="Haas F.B."/>
            <person name="Piednoel M."/>
            <person name="Gundlach H."/>
            <person name="Van Bel M."/>
            <person name="Meyberg R."/>
            <person name="Vives C."/>
            <person name="Morata J."/>
            <person name="Symeonidi A."/>
            <person name="Hiss M."/>
            <person name="Muchero W."/>
            <person name="Kamisugi Y."/>
            <person name="Saleh O."/>
            <person name="Blanc G."/>
            <person name="Decker E.L."/>
            <person name="van Gessel N."/>
            <person name="Grimwood J."/>
            <person name="Hayes R.D."/>
            <person name="Graham S.W."/>
            <person name="Gunter L.E."/>
            <person name="McDaniel S.F."/>
            <person name="Hoernstein S.N.W."/>
            <person name="Larsson A."/>
            <person name="Li F.W."/>
            <person name="Perroud P.F."/>
            <person name="Phillips J."/>
            <person name="Ranjan P."/>
            <person name="Rokshar D.S."/>
            <person name="Rothfels C.J."/>
            <person name="Schneider L."/>
            <person name="Shu S."/>
            <person name="Stevenson D.W."/>
            <person name="Thummler F."/>
            <person name="Tillich M."/>
            <person name="Villarreal Aguilar J.C."/>
            <person name="Widiez T."/>
            <person name="Wong G.K."/>
            <person name="Wymore A."/>
            <person name="Zhang Y."/>
            <person name="Zimmer A.D."/>
            <person name="Quatrano R.S."/>
            <person name="Mayer K.F.X."/>
            <person name="Goodstein D."/>
            <person name="Casacuberta J.M."/>
            <person name="Vandepoele K."/>
            <person name="Reski R."/>
            <person name="Cuming A.C."/>
            <person name="Tuskan G.A."/>
            <person name="Maumus F."/>
            <person name="Salse J."/>
            <person name="Schmutz J."/>
            <person name="Rensing S.A."/>
        </authorList>
    </citation>
    <scope>NUCLEOTIDE SEQUENCE [LARGE SCALE GENOMIC DNA]</scope>
    <source>
        <strain evidence="5 6">cv. Gransden 2004</strain>
    </source>
</reference>
<dbReference type="Gene3D" id="2.60.40.420">
    <property type="entry name" value="Cupredoxins - blue copper proteins"/>
    <property type="match status" value="1"/>
</dbReference>
<dbReference type="Proteomes" id="UP000006727">
    <property type="component" value="Chromosome 4"/>
</dbReference>
<feature type="compositionally biased region" description="Low complexity" evidence="3">
    <location>
        <begin position="97"/>
        <end position="109"/>
    </location>
</feature>
<reference evidence="5" key="3">
    <citation type="submission" date="2020-12" db="UniProtKB">
        <authorList>
            <consortium name="EnsemblPlants"/>
        </authorList>
    </citation>
    <scope>IDENTIFICATION</scope>
</reference>
<dbReference type="PROSITE" id="PS51485">
    <property type="entry name" value="PHYTOCYANIN"/>
    <property type="match status" value="1"/>
</dbReference>
<dbReference type="InterPro" id="IPR008972">
    <property type="entry name" value="Cupredoxin"/>
</dbReference>
<feature type="domain" description="Phytocyanin" evidence="4">
    <location>
        <begin position="1"/>
        <end position="96"/>
    </location>
</feature>
<dbReference type="EMBL" id="ABEU02000004">
    <property type="status" value="NOT_ANNOTATED_CDS"/>
    <property type="molecule type" value="Genomic_DNA"/>
</dbReference>
<gene>
    <name evidence="5" type="primary">LOC112281611</name>
</gene>
<evidence type="ECO:0000259" key="4">
    <source>
        <dbReference type="PROSITE" id="PS51485"/>
    </source>
</evidence>
<name>A0A7I4FNI2_PHYPA</name>
<sequence>MAIKFSVNCVSDTSSHLQKCLKYHRVLAVFQYSAAAHNVLTLATKANYDNCVKTSPLNTTSTGNDALVVKAGGNYFICGIPTHCESGQKVAVNVSAATGTPETPGTPAAPGTPAPQGPSSATSLTVRQTFAAVSVALSASLIIW</sequence>
<dbReference type="PANTHER" id="PTHR33021:SF350">
    <property type="entry name" value="UCLACYANIN-2"/>
    <property type="match status" value="1"/>
</dbReference>
<evidence type="ECO:0000256" key="2">
    <source>
        <dbReference type="ARBA" id="ARBA00023008"/>
    </source>
</evidence>
<keyword evidence="1" id="KW-0479">Metal-binding</keyword>
<accession>A0A7I4FNI2</accession>
<dbReference type="AlphaFoldDB" id="A0A7I4FNI2"/>
<evidence type="ECO:0000313" key="5">
    <source>
        <dbReference type="EnsemblPlants" id="Pp3c4_11030V3.4"/>
    </source>
</evidence>
<evidence type="ECO:0000256" key="1">
    <source>
        <dbReference type="ARBA" id="ARBA00022723"/>
    </source>
</evidence>